<dbReference type="Pfam" id="PF01476">
    <property type="entry name" value="LysM"/>
    <property type="match status" value="3"/>
</dbReference>
<organism evidence="3 4">
    <name type="scientific">Psychroflexus salis</name>
    <dbReference type="NCBI Taxonomy" id="1526574"/>
    <lineage>
        <taxon>Bacteria</taxon>
        <taxon>Pseudomonadati</taxon>
        <taxon>Bacteroidota</taxon>
        <taxon>Flavobacteriia</taxon>
        <taxon>Flavobacteriales</taxon>
        <taxon>Flavobacteriaceae</taxon>
        <taxon>Psychroflexus</taxon>
    </lineage>
</organism>
<protein>
    <recommendedName>
        <fullName evidence="2">LysM domain-containing protein</fullName>
    </recommendedName>
</protein>
<dbReference type="SUPFAM" id="SSF53822">
    <property type="entry name" value="Periplasmic binding protein-like I"/>
    <property type="match status" value="1"/>
</dbReference>
<dbReference type="InterPro" id="IPR036779">
    <property type="entry name" value="LysM_dom_sf"/>
</dbReference>
<feature type="chain" id="PRO_5037757579" description="LysM domain-containing protein" evidence="1">
    <location>
        <begin position="24"/>
        <end position="651"/>
    </location>
</feature>
<feature type="domain" description="LysM" evidence="2">
    <location>
        <begin position="27"/>
        <end position="73"/>
    </location>
</feature>
<dbReference type="InterPro" id="IPR028082">
    <property type="entry name" value="Peripla_BP_I"/>
</dbReference>
<dbReference type="EMBL" id="BMGL01000013">
    <property type="protein sequence ID" value="GGE20527.1"/>
    <property type="molecule type" value="Genomic_DNA"/>
</dbReference>
<evidence type="ECO:0000259" key="2">
    <source>
        <dbReference type="PROSITE" id="PS51782"/>
    </source>
</evidence>
<accession>A0A917A120</accession>
<dbReference type="PANTHER" id="PTHR33734:SF22">
    <property type="entry name" value="MEMBRANE-BOUND LYTIC MUREIN TRANSGLYCOSYLASE D"/>
    <property type="match status" value="1"/>
</dbReference>
<gene>
    <name evidence="3" type="ORF">GCM10010831_22020</name>
</gene>
<dbReference type="SMART" id="SM00257">
    <property type="entry name" value="LysM"/>
    <property type="match status" value="4"/>
</dbReference>
<evidence type="ECO:0000313" key="3">
    <source>
        <dbReference type="EMBL" id="GGE20527.1"/>
    </source>
</evidence>
<keyword evidence="4" id="KW-1185">Reference proteome</keyword>
<dbReference type="SUPFAM" id="SSF54106">
    <property type="entry name" value="LysM domain"/>
    <property type="match status" value="3"/>
</dbReference>
<evidence type="ECO:0000256" key="1">
    <source>
        <dbReference type="SAM" id="SignalP"/>
    </source>
</evidence>
<evidence type="ECO:0000313" key="4">
    <source>
        <dbReference type="Proteomes" id="UP000599688"/>
    </source>
</evidence>
<dbReference type="Proteomes" id="UP000599688">
    <property type="component" value="Unassembled WGS sequence"/>
</dbReference>
<dbReference type="InterPro" id="IPR018392">
    <property type="entry name" value="LysM"/>
</dbReference>
<dbReference type="AlphaFoldDB" id="A0A917A120"/>
<proteinExistence type="predicted"/>
<dbReference type="Gene3D" id="3.10.350.10">
    <property type="entry name" value="LysM domain"/>
    <property type="match status" value="3"/>
</dbReference>
<name>A0A917A120_9FLAO</name>
<comment type="caution">
    <text evidence="3">The sequence shown here is derived from an EMBL/GenBank/DDBJ whole genome shotgun (WGS) entry which is preliminary data.</text>
</comment>
<feature type="domain" description="LysM" evidence="2">
    <location>
        <begin position="86"/>
        <end position="130"/>
    </location>
</feature>
<keyword evidence="1" id="KW-0732">Signal</keyword>
<dbReference type="PANTHER" id="PTHR33734">
    <property type="entry name" value="LYSM DOMAIN-CONTAINING GPI-ANCHORED PROTEIN 2"/>
    <property type="match status" value="1"/>
</dbReference>
<dbReference type="Gene3D" id="3.40.50.2300">
    <property type="match status" value="2"/>
</dbReference>
<dbReference type="PROSITE" id="PS51782">
    <property type="entry name" value="LYSM"/>
    <property type="match status" value="3"/>
</dbReference>
<reference evidence="3 4" key="1">
    <citation type="journal article" date="2014" name="Int. J. Syst. Evol. Microbiol.">
        <title>Complete genome sequence of Corynebacterium casei LMG S-19264T (=DSM 44701T), isolated from a smear-ripened cheese.</title>
        <authorList>
            <consortium name="US DOE Joint Genome Institute (JGI-PGF)"/>
            <person name="Walter F."/>
            <person name="Albersmeier A."/>
            <person name="Kalinowski J."/>
            <person name="Ruckert C."/>
        </authorList>
    </citation>
    <scope>NUCLEOTIDE SEQUENCE [LARGE SCALE GENOMIC DNA]</scope>
    <source>
        <strain evidence="3 4">CGMCC 1.12925</strain>
    </source>
</reference>
<feature type="signal peptide" evidence="1">
    <location>
        <begin position="1"/>
        <end position="23"/>
    </location>
</feature>
<feature type="domain" description="LysM" evidence="2">
    <location>
        <begin position="159"/>
        <end position="207"/>
    </location>
</feature>
<sequence length="651" mass="75239">MGIKTKHFLIGLFFLAFVQTHTAQEYVAHSVQKGETIASIAQQYQVSEQAILDLNPDAQKGASLRVPKLIIPVKKVPEGAKKVDFTLYDVSPKETLYSISRSFEISIDEVKKYNPFLYERELDMNDQLRIPVTKLSKEDEEHLSNNFNQSVTNSSFSKLKHLVLPKETKFSIAKQYGITIADLDSLNPDLETLQAGQFVTIDRSLKNEKKEKVKQPDIRKEEIKYYVVPKRESIGSILKNNEFSRERLEALNPALRYGGLSEGMVLKLPTKRKSLVLPGETSVNLENFIEEENLIEAIKLNLLMPFNLVAFENDSIDQELLLKRSQLTRIAVDFYTGVEMAVDSAKTRNIPVELQFFDTEQRNPNAIQSIFQDKAFSEQDVFMGPFLEDQIKLVLNEIEQTENLLFSPLINPEYYHKNLVKTIPSSDVKQEVLITYLNKNINDSINLISLTDSTGLDMRNKLKYTFHTIQFVELEEREYLQKSDIKPLLKKDKTNWFLLETTDYGKIESAIAYLIALQKDDYQIRLFTSNRSSFYEDEISNAYLSSLHFTFVGASKELIRPAPESFSEAYKNKHGYYPNRFVVRGFDLAYDVILRMAYAEQKFNETTDLPAPTSYFESKFNYHKFDFEEGYYNDALFLIQYLDNLETEVIE</sequence>
<dbReference type="CDD" id="cd00118">
    <property type="entry name" value="LysM"/>
    <property type="match status" value="3"/>
</dbReference>
<dbReference type="RefSeq" id="WP_188406918.1">
    <property type="nucleotide sequence ID" value="NZ_BMGL01000013.1"/>
</dbReference>